<sequence>MKKILFLESSPRKERSITTEICHQLIEKLNCAHDYEVDVLDLWREELPHMSGTNLAAKYTIFEGSALTAEQQRHWDIINDHVQRFAGADLVVIAAPTWNWGIPYVLKHYVDVVTQPGLSFTWAPDTGYTSMLPTKRAFIVSSSGGDYTKGSGNEHEDFAIKYLELWLNSCMGCEVDIISMTMTALGQEAVDAARRNALRKIESIFESMVLREV</sequence>
<evidence type="ECO:0000313" key="9">
    <source>
        <dbReference type="Proteomes" id="UP001320119"/>
    </source>
</evidence>
<comment type="cofactor">
    <cofactor evidence="6">
        <name>FMN</name>
        <dbReference type="ChEBI" id="CHEBI:58210"/>
    </cofactor>
    <text evidence="6">Binds 1 FMN per subunit.</text>
</comment>
<comment type="subunit">
    <text evidence="6">Homodimer.</text>
</comment>
<dbReference type="GO" id="GO:0009055">
    <property type="term" value="F:electron transfer activity"/>
    <property type="evidence" value="ECO:0007669"/>
    <property type="project" value="UniProtKB-UniRule"/>
</dbReference>
<dbReference type="EC" id="1.7.1.17" evidence="6"/>
<dbReference type="GO" id="GO:0016652">
    <property type="term" value="F:oxidoreductase activity, acting on NAD(P)H as acceptor"/>
    <property type="evidence" value="ECO:0007669"/>
    <property type="project" value="UniProtKB-UniRule"/>
</dbReference>
<evidence type="ECO:0000256" key="3">
    <source>
        <dbReference type="ARBA" id="ARBA00023002"/>
    </source>
</evidence>
<keyword evidence="9" id="KW-1185">Reference proteome</keyword>
<evidence type="ECO:0000259" key="7">
    <source>
        <dbReference type="Pfam" id="PF02525"/>
    </source>
</evidence>
<dbReference type="PANTHER" id="PTHR43741">
    <property type="entry name" value="FMN-DEPENDENT NADH-AZOREDUCTASE 1"/>
    <property type="match status" value="1"/>
</dbReference>
<feature type="binding site" evidence="6">
    <location>
        <begin position="142"/>
        <end position="145"/>
    </location>
    <ligand>
        <name>FMN</name>
        <dbReference type="ChEBI" id="CHEBI:58210"/>
    </ligand>
</feature>
<dbReference type="AlphaFoldDB" id="A0AAN1WF64"/>
<keyword evidence="3 6" id="KW-0560">Oxidoreductase</keyword>
<keyword evidence="4 6" id="KW-0520">NAD</keyword>
<dbReference type="Proteomes" id="UP001320119">
    <property type="component" value="Chromosome"/>
</dbReference>
<dbReference type="SUPFAM" id="SSF52218">
    <property type="entry name" value="Flavoproteins"/>
    <property type="match status" value="1"/>
</dbReference>
<evidence type="ECO:0000256" key="5">
    <source>
        <dbReference type="ARBA" id="ARBA00048542"/>
    </source>
</evidence>
<dbReference type="GO" id="GO:0016655">
    <property type="term" value="F:oxidoreductase activity, acting on NAD(P)H, quinone or similar compound as acceptor"/>
    <property type="evidence" value="ECO:0007669"/>
    <property type="project" value="InterPro"/>
</dbReference>
<feature type="domain" description="Flavodoxin-like fold" evidence="7">
    <location>
        <begin position="2"/>
        <end position="203"/>
    </location>
</feature>
<gene>
    <name evidence="6" type="primary">azoR</name>
    <name evidence="8" type="ORF">MARGE09_P0672</name>
</gene>
<proteinExistence type="inferred from homology"/>
<dbReference type="InterPro" id="IPR050104">
    <property type="entry name" value="FMN-dep_NADH:Q_OxRdtase_AzoR1"/>
</dbReference>
<dbReference type="InterPro" id="IPR023048">
    <property type="entry name" value="NADH:quinone_OxRdtase_FMN_depd"/>
</dbReference>
<dbReference type="GO" id="GO:0010181">
    <property type="term" value="F:FMN binding"/>
    <property type="evidence" value="ECO:0007669"/>
    <property type="project" value="UniProtKB-UniRule"/>
</dbReference>
<evidence type="ECO:0000313" key="8">
    <source>
        <dbReference type="EMBL" id="BCD96472.1"/>
    </source>
</evidence>
<feature type="binding site" evidence="6">
    <location>
        <position position="10"/>
    </location>
    <ligand>
        <name>FMN</name>
        <dbReference type="ChEBI" id="CHEBI:58210"/>
    </ligand>
</feature>
<evidence type="ECO:0000256" key="1">
    <source>
        <dbReference type="ARBA" id="ARBA00022630"/>
    </source>
</evidence>
<dbReference type="EMBL" id="AP023086">
    <property type="protein sequence ID" value="BCD96472.1"/>
    <property type="molecule type" value="Genomic_DNA"/>
</dbReference>
<dbReference type="HAMAP" id="MF_01216">
    <property type="entry name" value="Azoreductase_type1"/>
    <property type="match status" value="1"/>
</dbReference>
<dbReference type="Gene3D" id="3.40.50.360">
    <property type="match status" value="1"/>
</dbReference>
<evidence type="ECO:0000256" key="2">
    <source>
        <dbReference type="ARBA" id="ARBA00022643"/>
    </source>
</evidence>
<dbReference type="Pfam" id="PF02525">
    <property type="entry name" value="Flavodoxin_2"/>
    <property type="match status" value="1"/>
</dbReference>
<reference evidence="8 9" key="1">
    <citation type="journal article" date="2022" name="IScience">
        <title>An ultrasensitive nanofiber-based assay for enzymatic hydrolysis and deep-sea microbial degradation of cellulose.</title>
        <authorList>
            <person name="Tsudome M."/>
            <person name="Tachioka M."/>
            <person name="Miyazaki M."/>
            <person name="Uchimura K."/>
            <person name="Tsuda M."/>
            <person name="Takaki Y."/>
            <person name="Deguchi S."/>
        </authorList>
    </citation>
    <scope>NUCLEOTIDE SEQUENCE [LARGE SCALE GENOMIC DNA]</scope>
    <source>
        <strain evidence="8 9">GE09</strain>
    </source>
</reference>
<accession>A0AAN1WF64</accession>
<keyword evidence="2 6" id="KW-0288">FMN</keyword>
<comment type="function">
    <text evidence="6">Also exhibits azoreductase activity. Catalyzes the reductive cleavage of the azo bond in aromatic azo compounds to the corresponding amines.</text>
</comment>
<dbReference type="PANTHER" id="PTHR43741:SF4">
    <property type="entry name" value="FMN-DEPENDENT NADH:QUINONE OXIDOREDUCTASE"/>
    <property type="match status" value="1"/>
</dbReference>
<comment type="catalytic activity">
    <reaction evidence="6">
        <text>2 a quinone + NADH + H(+) = 2 a 1,4-benzosemiquinone + NAD(+)</text>
        <dbReference type="Rhea" id="RHEA:65952"/>
        <dbReference type="ChEBI" id="CHEBI:15378"/>
        <dbReference type="ChEBI" id="CHEBI:57540"/>
        <dbReference type="ChEBI" id="CHEBI:57945"/>
        <dbReference type="ChEBI" id="CHEBI:132124"/>
        <dbReference type="ChEBI" id="CHEBI:134225"/>
    </reaction>
</comment>
<protein>
    <recommendedName>
        <fullName evidence="6">FMN dependent NADH:quinone oxidoreductase</fullName>
        <ecNumber evidence="6">1.6.5.-</ecNumber>
    </recommendedName>
    <alternativeName>
        <fullName evidence="6">Azo-dye reductase</fullName>
    </alternativeName>
    <alternativeName>
        <fullName evidence="6">FMN-dependent NADH-azo compound oxidoreductase</fullName>
    </alternativeName>
    <alternativeName>
        <fullName evidence="6">FMN-dependent NADH-azoreductase</fullName>
        <ecNumber evidence="6">1.7.1.17</ecNumber>
    </alternativeName>
</protein>
<dbReference type="InterPro" id="IPR029039">
    <property type="entry name" value="Flavoprotein-like_sf"/>
</dbReference>
<dbReference type="InterPro" id="IPR003680">
    <property type="entry name" value="Flavodoxin_fold"/>
</dbReference>
<comment type="catalytic activity">
    <reaction evidence="5">
        <text>N,N-dimethyl-1,4-phenylenediamine + anthranilate + 2 NAD(+) = 2-(4-dimethylaminophenyl)diazenylbenzoate + 2 NADH + 2 H(+)</text>
        <dbReference type="Rhea" id="RHEA:55872"/>
        <dbReference type="ChEBI" id="CHEBI:15378"/>
        <dbReference type="ChEBI" id="CHEBI:15783"/>
        <dbReference type="ChEBI" id="CHEBI:16567"/>
        <dbReference type="ChEBI" id="CHEBI:57540"/>
        <dbReference type="ChEBI" id="CHEBI:57945"/>
        <dbReference type="ChEBI" id="CHEBI:71579"/>
        <dbReference type="EC" id="1.7.1.17"/>
    </reaction>
    <physiologicalReaction direction="right-to-left" evidence="5">
        <dbReference type="Rhea" id="RHEA:55874"/>
    </physiologicalReaction>
</comment>
<comment type="caution">
    <text evidence="6">Lacks conserved residue(s) required for the propagation of feature annotation.</text>
</comment>
<comment type="similarity">
    <text evidence="6">Belongs to the azoreductase type 1 family.</text>
</comment>
<comment type="function">
    <text evidence="6">Quinone reductase that provides resistance to thiol-specific stress caused by electrophilic quinones.</text>
</comment>
<evidence type="ECO:0000256" key="4">
    <source>
        <dbReference type="ARBA" id="ARBA00023027"/>
    </source>
</evidence>
<dbReference type="EC" id="1.6.5.-" evidence="6"/>
<dbReference type="RefSeq" id="WP_236985971.1">
    <property type="nucleotide sequence ID" value="NZ_AP023086.1"/>
</dbReference>
<dbReference type="KEGG" id="marq:MARGE09_P0672"/>
<keyword evidence="1 6" id="KW-0285">Flavoprotein</keyword>
<organism evidence="8 9">
    <name type="scientific">Marinagarivorans cellulosilyticus</name>
    <dbReference type="NCBI Taxonomy" id="2721545"/>
    <lineage>
        <taxon>Bacteria</taxon>
        <taxon>Pseudomonadati</taxon>
        <taxon>Pseudomonadota</taxon>
        <taxon>Gammaproteobacteria</taxon>
        <taxon>Cellvibrionales</taxon>
        <taxon>Cellvibrionaceae</taxon>
        <taxon>Marinagarivorans</taxon>
    </lineage>
</organism>
<name>A0AAN1WF64_9GAMM</name>
<evidence type="ECO:0000256" key="6">
    <source>
        <dbReference type="HAMAP-Rule" id="MF_01216"/>
    </source>
</evidence>